<keyword evidence="2" id="KW-1185">Reference proteome</keyword>
<accession>A0ABD0KGW7</accession>
<name>A0ABD0KGW7_9CAEN</name>
<dbReference type="SUPFAM" id="SSF50978">
    <property type="entry name" value="WD40 repeat-like"/>
    <property type="match status" value="1"/>
</dbReference>
<organism evidence="1 2">
    <name type="scientific">Batillaria attramentaria</name>
    <dbReference type="NCBI Taxonomy" id="370345"/>
    <lineage>
        <taxon>Eukaryota</taxon>
        <taxon>Metazoa</taxon>
        <taxon>Spiralia</taxon>
        <taxon>Lophotrochozoa</taxon>
        <taxon>Mollusca</taxon>
        <taxon>Gastropoda</taxon>
        <taxon>Caenogastropoda</taxon>
        <taxon>Sorbeoconcha</taxon>
        <taxon>Cerithioidea</taxon>
        <taxon>Batillariidae</taxon>
        <taxon>Batillaria</taxon>
    </lineage>
</organism>
<evidence type="ECO:0000313" key="2">
    <source>
        <dbReference type="Proteomes" id="UP001519460"/>
    </source>
</evidence>
<gene>
    <name evidence="1" type="ORF">BaRGS_00022340</name>
</gene>
<reference evidence="1 2" key="1">
    <citation type="journal article" date="2023" name="Sci. Data">
        <title>Genome assembly of the Korean intertidal mud-creeper Batillaria attramentaria.</title>
        <authorList>
            <person name="Patra A.K."/>
            <person name="Ho P.T."/>
            <person name="Jun S."/>
            <person name="Lee S.J."/>
            <person name="Kim Y."/>
            <person name="Won Y.J."/>
        </authorList>
    </citation>
    <scope>NUCLEOTIDE SEQUENCE [LARGE SCALE GENOMIC DNA]</scope>
    <source>
        <strain evidence="1">Wonlab-2016</strain>
    </source>
</reference>
<dbReference type="Proteomes" id="UP001519460">
    <property type="component" value="Unassembled WGS sequence"/>
</dbReference>
<comment type="caution">
    <text evidence="1">The sequence shown here is derived from an EMBL/GenBank/DDBJ whole genome shotgun (WGS) entry which is preliminary data.</text>
</comment>
<protein>
    <recommendedName>
        <fullName evidence="3">KICSTOR complex protein ITFG2</fullName>
    </recommendedName>
</protein>
<proteinExistence type="predicted"/>
<evidence type="ECO:0008006" key="3">
    <source>
        <dbReference type="Google" id="ProtNLM"/>
    </source>
</evidence>
<dbReference type="InterPro" id="IPR031793">
    <property type="entry name" value="KICSTOR_ITFG2"/>
</dbReference>
<dbReference type="Pfam" id="PF15907">
    <property type="entry name" value="Itfg2"/>
    <property type="match status" value="1"/>
</dbReference>
<evidence type="ECO:0000313" key="1">
    <source>
        <dbReference type="EMBL" id="KAK7486416.1"/>
    </source>
</evidence>
<dbReference type="AlphaFoldDB" id="A0ABD0KGW7"/>
<dbReference type="PANTHER" id="PTHR16317:SF1">
    <property type="entry name" value="KICSTOR COMPLEX PROTEIN ITFG2"/>
    <property type="match status" value="1"/>
</dbReference>
<dbReference type="EMBL" id="JACVVK020000179">
    <property type="protein sequence ID" value="KAK7486416.1"/>
    <property type="molecule type" value="Genomic_DNA"/>
</dbReference>
<sequence>MMWRNVSFVDHIEVDFPGNVVSQAMDLGDVDNDKVTYGPYYLPKTQTRGRGIEENELVVANIDGDLSIFKGNSTQPQKKASNLGMITCVRIGDICNLNKNLLVCLTAEGCCYIFDVKEIGKTTEELQSGEDGDNFGDGRVLSPVYTQNLPANCKAMLIADTDGDGLLEMAVTYSDRVVRTFRWQTTGESDAPFSGRLLLVDKWQLAGQIGAISMNQSPDGSPELLVSQPGRTYVTLLPHTSQRLDVTPTESDESKSPSFVFHPLGHNRVRNKEVLTVIVGGIQRGGGCTATYHALASLDGSMVLVENDNILWSLQVDHQLFVLDKLDVTGNGQEEVVCCSWDGQTYIVNHSREVVRYHFKENVAAFTTGYYSVPGKGNVPCFVYATFNNHIVIHHSISLPCVESTSLLSVMDKQEQTHDLLAKLNIDSTKKDVLRDLYHWTLYGWRPNADRH</sequence>
<dbReference type="InterPro" id="IPR036322">
    <property type="entry name" value="WD40_repeat_dom_sf"/>
</dbReference>
<dbReference type="PANTHER" id="PTHR16317">
    <property type="entry name" value="INTEGRIN ALPHA REPEAT DOMAIN-CONTAINING"/>
    <property type="match status" value="1"/>
</dbReference>